<evidence type="ECO:0000256" key="5">
    <source>
        <dbReference type="PROSITE-ProRule" id="PRU10141"/>
    </source>
</evidence>
<feature type="region of interest" description="Disordered" evidence="6">
    <location>
        <begin position="380"/>
        <end position="400"/>
    </location>
</feature>
<gene>
    <name evidence="8" type="ORF">CLV58_10158</name>
</gene>
<dbReference type="InterPro" id="IPR008271">
    <property type="entry name" value="Ser/Thr_kinase_AS"/>
</dbReference>
<evidence type="ECO:0000256" key="3">
    <source>
        <dbReference type="ARBA" id="ARBA00022777"/>
    </source>
</evidence>
<dbReference type="Proteomes" id="UP000238375">
    <property type="component" value="Unassembled WGS sequence"/>
</dbReference>
<feature type="compositionally biased region" description="Pro residues" evidence="6">
    <location>
        <begin position="384"/>
        <end position="395"/>
    </location>
</feature>
<dbReference type="GO" id="GO:0005524">
    <property type="term" value="F:ATP binding"/>
    <property type="evidence" value="ECO:0007669"/>
    <property type="project" value="UniProtKB-UniRule"/>
</dbReference>
<dbReference type="OrthoDB" id="9813021at2"/>
<keyword evidence="1" id="KW-0808">Transferase</keyword>
<dbReference type="PROSITE" id="PS50011">
    <property type="entry name" value="PROTEIN_KINASE_DOM"/>
    <property type="match status" value="1"/>
</dbReference>
<dbReference type="RefSeq" id="WP_106135763.1">
    <property type="nucleotide sequence ID" value="NZ_PVTE01000001.1"/>
</dbReference>
<dbReference type="GO" id="GO:0005776">
    <property type="term" value="C:autophagosome"/>
    <property type="evidence" value="ECO:0007669"/>
    <property type="project" value="TreeGrafter"/>
</dbReference>
<dbReference type="GO" id="GO:0004674">
    <property type="term" value="F:protein serine/threonine kinase activity"/>
    <property type="evidence" value="ECO:0007669"/>
    <property type="project" value="InterPro"/>
</dbReference>
<keyword evidence="3 8" id="KW-0418">Kinase</keyword>
<dbReference type="PANTHER" id="PTHR24348">
    <property type="entry name" value="SERINE/THREONINE-PROTEIN KINASE UNC-51-RELATED"/>
    <property type="match status" value="1"/>
</dbReference>
<comment type="caution">
    <text evidence="8">The sequence shown here is derived from an EMBL/GenBank/DDBJ whole genome shotgun (WGS) entry which is preliminary data.</text>
</comment>
<dbReference type="InterPro" id="IPR045269">
    <property type="entry name" value="Atg1-like"/>
</dbReference>
<dbReference type="GO" id="GO:0005829">
    <property type="term" value="C:cytosol"/>
    <property type="evidence" value="ECO:0007669"/>
    <property type="project" value="TreeGrafter"/>
</dbReference>
<dbReference type="InterPro" id="IPR000719">
    <property type="entry name" value="Prot_kinase_dom"/>
</dbReference>
<dbReference type="AlphaFoldDB" id="A0A2T0TMN7"/>
<sequence>MSQPFTSFQTFRQRYPIRPGDPAMLLGSGSYGRVVKVEDQLETEWVAIKISEFKGNDTKSLKAEVELAQRIPRQANIARYDACYRLETDTGISDFAIMKYYPDGNLADLLRQHQLTTTQINDLSRGILLGLQHLHRHRIVHRDFKPANILISRDNAGRLIPKIADFGLSKLVSSDELDSSDFDLSDGRGTPSYKAPEQIEGSRVSFNLDLWAFGVILYEILTGEKPFLADKQDTSEQAVRRTVERKIMTARLPDQLDRIDEPYQRMIRRCLVRDIHDRVRKEDELLDLLDNIPALLATARQQVEQRDYAGALQTYEQILIQRDQLPEAVEGFAFCTSQLSRPAPPAPTAIAEQTDLYQADLPTDVYAAPIPTPLPVAPERTDPAPAPIPSVPSPPRTSQVGTTVTRRLPWQLIAPVALGVGGVLIYYTSFRQLPSAITAKRDSSTVNPVTAGGMGIGASGTKKPAINAPTIVSPSADVNSSAELLNKRVDVALVKARKAFAQRDFTQTIVLTTSALQLLPNRQDAWLLREKALKAGGKPVESGSQGQPPAAQPFVAESPATVAPAAVAEPVAEKKKDLSAFQESYDQLVESGMKAISNGNHKAKAISNFSEAGTLARQHDLSTARAEAAYATYMARAAKFVDNEEFEGAMEWYKVAQSLKDTPDVRARIKQCIANL</sequence>
<evidence type="ECO:0000313" key="9">
    <source>
        <dbReference type="Proteomes" id="UP000238375"/>
    </source>
</evidence>
<dbReference type="PROSITE" id="PS00108">
    <property type="entry name" value="PROTEIN_KINASE_ST"/>
    <property type="match status" value="1"/>
</dbReference>
<dbReference type="PROSITE" id="PS00107">
    <property type="entry name" value="PROTEIN_KINASE_ATP"/>
    <property type="match status" value="1"/>
</dbReference>
<dbReference type="Gene3D" id="3.30.200.20">
    <property type="entry name" value="Phosphorylase Kinase, domain 1"/>
    <property type="match status" value="1"/>
</dbReference>
<organism evidence="8 9">
    <name type="scientific">Spirosoma oryzae</name>
    <dbReference type="NCBI Taxonomy" id="1469603"/>
    <lineage>
        <taxon>Bacteria</taxon>
        <taxon>Pseudomonadati</taxon>
        <taxon>Bacteroidota</taxon>
        <taxon>Cytophagia</taxon>
        <taxon>Cytophagales</taxon>
        <taxon>Cytophagaceae</taxon>
        <taxon>Spirosoma</taxon>
    </lineage>
</organism>
<evidence type="ECO:0000256" key="4">
    <source>
        <dbReference type="ARBA" id="ARBA00022840"/>
    </source>
</evidence>
<evidence type="ECO:0000256" key="6">
    <source>
        <dbReference type="SAM" id="MobiDB-lite"/>
    </source>
</evidence>
<name>A0A2T0TMN7_9BACT</name>
<dbReference type="PANTHER" id="PTHR24348:SF22">
    <property type="entry name" value="NON-SPECIFIC SERINE_THREONINE PROTEIN KINASE"/>
    <property type="match status" value="1"/>
</dbReference>
<dbReference type="InterPro" id="IPR011009">
    <property type="entry name" value="Kinase-like_dom_sf"/>
</dbReference>
<dbReference type="CDD" id="cd14014">
    <property type="entry name" value="STKc_PknB_like"/>
    <property type="match status" value="1"/>
</dbReference>
<evidence type="ECO:0000259" key="7">
    <source>
        <dbReference type="PROSITE" id="PS50011"/>
    </source>
</evidence>
<dbReference type="EMBL" id="PVTE01000001">
    <property type="protein sequence ID" value="PRY46994.1"/>
    <property type="molecule type" value="Genomic_DNA"/>
</dbReference>
<feature type="domain" description="Protein kinase" evidence="7">
    <location>
        <begin position="20"/>
        <end position="295"/>
    </location>
</feature>
<keyword evidence="9" id="KW-1185">Reference proteome</keyword>
<dbReference type="SUPFAM" id="SSF56112">
    <property type="entry name" value="Protein kinase-like (PK-like)"/>
    <property type="match status" value="1"/>
</dbReference>
<evidence type="ECO:0000256" key="2">
    <source>
        <dbReference type="ARBA" id="ARBA00022741"/>
    </source>
</evidence>
<reference evidence="8 9" key="1">
    <citation type="submission" date="2018-03" db="EMBL/GenBank/DDBJ databases">
        <title>Genomic Encyclopedia of Archaeal and Bacterial Type Strains, Phase II (KMG-II): from individual species to whole genera.</title>
        <authorList>
            <person name="Goeker M."/>
        </authorList>
    </citation>
    <scope>NUCLEOTIDE SEQUENCE [LARGE SCALE GENOMIC DNA]</scope>
    <source>
        <strain evidence="8 9">DSM 28354</strain>
    </source>
</reference>
<evidence type="ECO:0000256" key="1">
    <source>
        <dbReference type="ARBA" id="ARBA00022679"/>
    </source>
</evidence>
<proteinExistence type="predicted"/>
<keyword evidence="2 5" id="KW-0547">Nucleotide-binding</keyword>
<dbReference type="InterPro" id="IPR017441">
    <property type="entry name" value="Protein_kinase_ATP_BS"/>
</dbReference>
<evidence type="ECO:0000313" key="8">
    <source>
        <dbReference type="EMBL" id="PRY46994.1"/>
    </source>
</evidence>
<protein>
    <submittedName>
        <fullName evidence="8">Serine/threonine-protein kinase</fullName>
    </submittedName>
</protein>
<feature type="binding site" evidence="5">
    <location>
        <position position="49"/>
    </location>
    <ligand>
        <name>ATP</name>
        <dbReference type="ChEBI" id="CHEBI:30616"/>
    </ligand>
</feature>
<dbReference type="Gene3D" id="1.10.510.10">
    <property type="entry name" value="Transferase(Phosphotransferase) domain 1"/>
    <property type="match status" value="1"/>
</dbReference>
<accession>A0A2T0TMN7</accession>
<dbReference type="Pfam" id="PF00069">
    <property type="entry name" value="Pkinase"/>
    <property type="match status" value="1"/>
</dbReference>
<keyword evidence="4 5" id="KW-0067">ATP-binding</keyword>
<dbReference type="GO" id="GO:0000407">
    <property type="term" value="C:phagophore assembly site"/>
    <property type="evidence" value="ECO:0007669"/>
    <property type="project" value="TreeGrafter"/>
</dbReference>
<dbReference type="GO" id="GO:0016020">
    <property type="term" value="C:membrane"/>
    <property type="evidence" value="ECO:0007669"/>
    <property type="project" value="TreeGrafter"/>
</dbReference>